<dbReference type="CDD" id="cd02440">
    <property type="entry name" value="AdoMet_MTases"/>
    <property type="match status" value="1"/>
</dbReference>
<feature type="domain" description="PKS/mFAS DH" evidence="11">
    <location>
        <begin position="1309"/>
        <end position="1617"/>
    </location>
</feature>
<dbReference type="InterPro" id="IPR006162">
    <property type="entry name" value="Ppantetheine_attach_site"/>
</dbReference>
<dbReference type="InterPro" id="IPR032088">
    <property type="entry name" value="SAT"/>
</dbReference>
<dbReference type="CDD" id="cd00833">
    <property type="entry name" value="PKS"/>
    <property type="match status" value="1"/>
</dbReference>
<dbReference type="InterPro" id="IPR020841">
    <property type="entry name" value="PKS_Beta-ketoAc_synthase_dom"/>
</dbReference>
<evidence type="ECO:0000256" key="3">
    <source>
        <dbReference type="ARBA" id="ARBA00022553"/>
    </source>
</evidence>
<evidence type="ECO:0000256" key="7">
    <source>
        <dbReference type="PROSITE-ProRule" id="PRU01363"/>
    </source>
</evidence>
<reference evidence="12" key="1">
    <citation type="journal article" date="2023" name="Mol. Phylogenet. Evol.">
        <title>Genome-scale phylogeny and comparative genomics of the fungal order Sordariales.</title>
        <authorList>
            <person name="Hensen N."/>
            <person name="Bonometti L."/>
            <person name="Westerberg I."/>
            <person name="Brannstrom I.O."/>
            <person name="Guillou S."/>
            <person name="Cros-Aarteil S."/>
            <person name="Calhoun S."/>
            <person name="Haridas S."/>
            <person name="Kuo A."/>
            <person name="Mondo S."/>
            <person name="Pangilinan J."/>
            <person name="Riley R."/>
            <person name="LaButti K."/>
            <person name="Andreopoulos B."/>
            <person name="Lipzen A."/>
            <person name="Chen C."/>
            <person name="Yan M."/>
            <person name="Daum C."/>
            <person name="Ng V."/>
            <person name="Clum A."/>
            <person name="Steindorff A."/>
            <person name="Ohm R.A."/>
            <person name="Martin F."/>
            <person name="Silar P."/>
            <person name="Natvig D.O."/>
            <person name="Lalanne C."/>
            <person name="Gautier V."/>
            <person name="Ament-Velasquez S.L."/>
            <person name="Kruys A."/>
            <person name="Hutchinson M.I."/>
            <person name="Powell A.J."/>
            <person name="Barry K."/>
            <person name="Miller A.N."/>
            <person name="Grigoriev I.V."/>
            <person name="Debuchy R."/>
            <person name="Gladieux P."/>
            <person name="Hiltunen Thoren M."/>
            <person name="Johannesson H."/>
        </authorList>
    </citation>
    <scope>NUCLEOTIDE SEQUENCE</scope>
    <source>
        <strain evidence="12">PSN243</strain>
    </source>
</reference>
<feature type="region of interest" description="Disordered" evidence="8">
    <location>
        <begin position="1628"/>
        <end position="1680"/>
    </location>
</feature>
<dbReference type="InterPro" id="IPR029058">
    <property type="entry name" value="AB_hydrolase_fold"/>
</dbReference>
<dbReference type="SUPFAM" id="SSF52151">
    <property type="entry name" value="FabD/lysophospholipase-like"/>
    <property type="match status" value="1"/>
</dbReference>
<keyword evidence="13" id="KW-1185">Reference proteome</keyword>
<accession>A0AAV9GEJ4</accession>
<dbReference type="Gene3D" id="3.30.70.3290">
    <property type="match status" value="1"/>
</dbReference>
<dbReference type="InterPro" id="IPR014031">
    <property type="entry name" value="Ketoacyl_synth_C"/>
</dbReference>
<name>A0AAV9GEJ4_9PEZI</name>
<dbReference type="GO" id="GO:0004315">
    <property type="term" value="F:3-oxoacyl-[acyl-carrier-protein] synthase activity"/>
    <property type="evidence" value="ECO:0007669"/>
    <property type="project" value="InterPro"/>
</dbReference>
<dbReference type="InterPro" id="IPR041068">
    <property type="entry name" value="HTH_51"/>
</dbReference>
<feature type="domain" description="Carrier" evidence="9">
    <location>
        <begin position="1790"/>
        <end position="1869"/>
    </location>
</feature>
<evidence type="ECO:0000259" key="11">
    <source>
        <dbReference type="PROSITE" id="PS52019"/>
    </source>
</evidence>
<dbReference type="GO" id="GO:0008168">
    <property type="term" value="F:methyltransferase activity"/>
    <property type="evidence" value="ECO:0007669"/>
    <property type="project" value="UniProtKB-KW"/>
</dbReference>
<dbReference type="Pfam" id="PF07859">
    <property type="entry name" value="Abhydrolase_3"/>
    <property type="match status" value="1"/>
</dbReference>
<dbReference type="SUPFAM" id="SSF47336">
    <property type="entry name" value="ACP-like"/>
    <property type="match status" value="1"/>
</dbReference>
<dbReference type="InterPro" id="IPR016035">
    <property type="entry name" value="Acyl_Trfase/lysoPLipase"/>
</dbReference>
<feature type="active site" description="Proton acceptor; for dehydratase activity" evidence="7">
    <location>
        <position position="1343"/>
    </location>
</feature>
<keyword evidence="6" id="KW-0511">Multifunctional enzyme</keyword>
<dbReference type="PANTHER" id="PTHR43775:SF21">
    <property type="entry name" value="NON-REDUCING POLYKETIDE SYNTHASE AUSA-RELATED"/>
    <property type="match status" value="1"/>
</dbReference>
<comment type="caution">
    <text evidence="12">The sequence shown here is derived from an EMBL/GenBank/DDBJ whole genome shotgun (WGS) entry which is preliminary data.</text>
</comment>
<dbReference type="PROSITE" id="PS00606">
    <property type="entry name" value="KS3_1"/>
    <property type="match status" value="1"/>
</dbReference>
<feature type="region of interest" description="Disordered" evidence="8">
    <location>
        <begin position="1770"/>
        <end position="1796"/>
    </location>
</feature>
<dbReference type="Gene3D" id="3.40.50.1820">
    <property type="entry name" value="alpha/beta hydrolase"/>
    <property type="match status" value="1"/>
</dbReference>
<dbReference type="SUPFAM" id="SSF53474">
    <property type="entry name" value="alpha/beta-Hydrolases"/>
    <property type="match status" value="1"/>
</dbReference>
<gene>
    <name evidence="12" type="ORF">QBC34DRAFT_468563</name>
</gene>
<feature type="region of interest" description="N-terminal hotdog fold" evidence="7">
    <location>
        <begin position="1309"/>
        <end position="1441"/>
    </location>
</feature>
<proteinExistence type="predicted"/>
<feature type="active site" description="Proton donor; for dehydratase activity" evidence="7">
    <location>
        <position position="1527"/>
    </location>
</feature>
<reference evidence="12" key="2">
    <citation type="submission" date="2023-05" db="EMBL/GenBank/DDBJ databases">
        <authorList>
            <consortium name="Lawrence Berkeley National Laboratory"/>
            <person name="Steindorff A."/>
            <person name="Hensen N."/>
            <person name="Bonometti L."/>
            <person name="Westerberg I."/>
            <person name="Brannstrom I.O."/>
            <person name="Guillou S."/>
            <person name="Cros-Aarteil S."/>
            <person name="Calhoun S."/>
            <person name="Haridas S."/>
            <person name="Kuo A."/>
            <person name="Mondo S."/>
            <person name="Pangilinan J."/>
            <person name="Riley R."/>
            <person name="Labutti K."/>
            <person name="Andreopoulos B."/>
            <person name="Lipzen A."/>
            <person name="Chen C."/>
            <person name="Yanf M."/>
            <person name="Daum C."/>
            <person name="Ng V."/>
            <person name="Clum A."/>
            <person name="Ohm R."/>
            <person name="Martin F."/>
            <person name="Silar P."/>
            <person name="Natvig D."/>
            <person name="Lalanne C."/>
            <person name="Gautier V."/>
            <person name="Ament-Velasquez S.L."/>
            <person name="Kruys A."/>
            <person name="Hutchinson M.I."/>
            <person name="Powell A.J."/>
            <person name="Barry K."/>
            <person name="Miller A.N."/>
            <person name="Grigoriev I.V."/>
            <person name="Debuchy R."/>
            <person name="Gladieux P."/>
            <person name="Thoren M.H."/>
            <person name="Johannesson H."/>
        </authorList>
    </citation>
    <scope>NUCLEOTIDE SEQUENCE</scope>
    <source>
        <strain evidence="12">PSN243</strain>
    </source>
</reference>
<dbReference type="Pfam" id="PF00109">
    <property type="entry name" value="ketoacyl-synt"/>
    <property type="match status" value="1"/>
</dbReference>
<dbReference type="EMBL" id="MU865953">
    <property type="protein sequence ID" value="KAK4446906.1"/>
    <property type="molecule type" value="Genomic_DNA"/>
</dbReference>
<dbReference type="GO" id="GO:0006633">
    <property type="term" value="P:fatty acid biosynthetic process"/>
    <property type="evidence" value="ECO:0007669"/>
    <property type="project" value="InterPro"/>
</dbReference>
<dbReference type="InterPro" id="IPR049900">
    <property type="entry name" value="PKS_mFAS_DH"/>
</dbReference>
<dbReference type="SUPFAM" id="SSF53901">
    <property type="entry name" value="Thiolase-like"/>
    <property type="match status" value="1"/>
</dbReference>
<evidence type="ECO:0000256" key="1">
    <source>
        <dbReference type="ARBA" id="ARBA00005179"/>
    </source>
</evidence>
<dbReference type="Pfam" id="PF00698">
    <property type="entry name" value="Acyl_transf_1"/>
    <property type="match status" value="1"/>
</dbReference>
<dbReference type="Gene3D" id="1.10.1200.10">
    <property type="entry name" value="ACP-like"/>
    <property type="match status" value="1"/>
</dbReference>
<dbReference type="Pfam" id="PF18558">
    <property type="entry name" value="HTH_51"/>
    <property type="match status" value="1"/>
</dbReference>
<dbReference type="Gene3D" id="3.10.129.110">
    <property type="entry name" value="Polyketide synthase dehydratase"/>
    <property type="match status" value="1"/>
</dbReference>
<dbReference type="InterPro" id="IPR050091">
    <property type="entry name" value="PKS_NRPS_Biosynth_Enz"/>
</dbReference>
<dbReference type="Pfam" id="PF16073">
    <property type="entry name" value="SAT"/>
    <property type="match status" value="1"/>
</dbReference>
<evidence type="ECO:0000256" key="2">
    <source>
        <dbReference type="ARBA" id="ARBA00022450"/>
    </source>
</evidence>
<dbReference type="InterPro" id="IPR016039">
    <property type="entry name" value="Thiolase-like"/>
</dbReference>
<evidence type="ECO:0000256" key="8">
    <source>
        <dbReference type="SAM" id="MobiDB-lite"/>
    </source>
</evidence>
<feature type="domain" description="Ketosynthase family 3 (KS3)" evidence="10">
    <location>
        <begin position="398"/>
        <end position="823"/>
    </location>
</feature>
<comment type="pathway">
    <text evidence="1">Secondary metabolite biosynthesis.</text>
</comment>
<dbReference type="GO" id="GO:0044550">
    <property type="term" value="P:secondary metabolite biosynthetic process"/>
    <property type="evidence" value="ECO:0007669"/>
    <property type="project" value="TreeGrafter"/>
</dbReference>
<protein>
    <submittedName>
        <fullName evidence="12">BcPKS16, polyketide synthase</fullName>
    </submittedName>
</protein>
<keyword evidence="4" id="KW-0489">Methyltransferase</keyword>
<evidence type="ECO:0000259" key="9">
    <source>
        <dbReference type="PROSITE" id="PS50075"/>
    </source>
</evidence>
<dbReference type="InterPro" id="IPR016036">
    <property type="entry name" value="Malonyl_transacylase_ACP-bd"/>
</dbReference>
<feature type="region of interest" description="Disordered" evidence="8">
    <location>
        <begin position="368"/>
        <end position="390"/>
    </location>
</feature>
<dbReference type="Pfam" id="PF02801">
    <property type="entry name" value="Ketoacyl-synt_C"/>
    <property type="match status" value="1"/>
</dbReference>
<dbReference type="InterPro" id="IPR018201">
    <property type="entry name" value="Ketoacyl_synth_AS"/>
</dbReference>
<dbReference type="InterPro" id="IPR013217">
    <property type="entry name" value="Methyltransf_12"/>
</dbReference>
<dbReference type="GO" id="GO:0032259">
    <property type="term" value="P:methylation"/>
    <property type="evidence" value="ECO:0007669"/>
    <property type="project" value="UniProtKB-KW"/>
</dbReference>
<dbReference type="InterPro" id="IPR013094">
    <property type="entry name" value="AB_hydrolase_3"/>
</dbReference>
<dbReference type="SUPFAM" id="SSF53335">
    <property type="entry name" value="S-adenosyl-L-methionine-dependent methyltransferases"/>
    <property type="match status" value="1"/>
</dbReference>
<dbReference type="SMART" id="SM00825">
    <property type="entry name" value="PKS_KS"/>
    <property type="match status" value="1"/>
</dbReference>
<evidence type="ECO:0000256" key="6">
    <source>
        <dbReference type="ARBA" id="ARBA00023268"/>
    </source>
</evidence>
<evidence type="ECO:0000313" key="12">
    <source>
        <dbReference type="EMBL" id="KAK4446906.1"/>
    </source>
</evidence>
<evidence type="ECO:0000256" key="4">
    <source>
        <dbReference type="ARBA" id="ARBA00022603"/>
    </source>
</evidence>
<dbReference type="Gene3D" id="3.40.50.150">
    <property type="entry name" value="Vaccinia Virus protein VP39"/>
    <property type="match status" value="1"/>
</dbReference>
<evidence type="ECO:0000259" key="10">
    <source>
        <dbReference type="PROSITE" id="PS52004"/>
    </source>
</evidence>
<dbReference type="InterPro" id="IPR014030">
    <property type="entry name" value="Ketoacyl_synth_N"/>
</dbReference>
<dbReference type="InterPro" id="IPR009081">
    <property type="entry name" value="PP-bd_ACP"/>
</dbReference>
<sequence length="2636" mass="283347">MPTTLTIFGPQSRSPSPSYLDSIRTFITAHPVLSVLVDQIPTLHTVFALLAAKNPSIATLAQGPRYADFLIQWLTSSEGQLEHAQNAASTSSGIAALPRLAIIQFAQYFQFLQSKGLTHAEFVSETQACGGSFQGYCGGLPAAVALGCARTDDEVRRVMCTAVRLAYAIGLYAELGDDSAIPGTTTIVVRLKTEGQAEGLVARFPHTYISAITDPKSVSIVGPVKQLADLQAYANQQGLLTTGMDIRGKTHNPENSQLAIELTSISEASELLNLPGLECLQLPIRSNRTGARITSDSGFSLTREIVETVLASRCEWFALLTNVAKDISTTNASSTPTEPHSIMSFGIGDCVPLIPFNKLGLRVAKTDWSAQSQNKGNSPPPPPLTRAESFAGGYTYPNDSVAIVGASCRLPGANNLDELWDLLSTGQDRHQEIKADHARFNLRGGYRASQSGTFVQKRKFYGNFVDGIDKFDGAFFGINAREAANMDPQQRMLLELAYEAMESSGYTRTHVRSRGDDVGCFIGASFVEWLENTSAHAPTAYTSTGTIRAFLCGRLSYYFGWSGPAEVIDTACSSSLVAINRAVKAVRTGECSVALAGGVNLMTGVTNFLDLGKAGFLSPTGQCKPFDKDADGYCRAEGAGLVVLKPLKQAVADGDTIMAVIPGSATNQGGLSCGLTVPDSNAQTRLYREVLKQASMGPEMVTYVEAHGTGTQAGDPLEIASVRDVFGNPSRAAEVHIGSIKGNIGHCETAAGVAGLLKVLCMLEHQRIPPQASHRLWNPKIPALSPDKMTISSTLQPWEVPIRASLVNSYGAAGSNAAVLCCEAPKWSSLRQADVRPTSTPGLEHPIIFSAESASSLLRYQSALAKYLTKANFKPTLSEVAFTLSEKRKRHKYFSVVETTDTAALINTLTHGPPLPVLERCPPNPVVLVFGGQSKQTVGLSKQLYEHFIAFRTVVNMCDTTLQELGYPSILPAVFDTANISDIVVLQTGFVAVQYASAMTWIKAGLKIDALVGHSLGELTALAVSGRLSLRDCLKLVGARATLMKTKWGQERGSMLAVFATRSVVEQAIADDDNLEIACYNSNTSHVVSGDGAAVAGLESRLASRSPPVKTLRVDTSHGFHSGLVSPILAELSQVSASLDWKQPETMIPMELCTEVEHAADSPYSPPDHAREPVFFAAALQRIEKRLGRCIFLEAGMDTPAIAMAKRAVAQPEKHSFCALSTKNEATPANVISQSVSALWKVSVDVSHWSFLDGDCIPRAVWLPPYQFDQTTAWLDNIDRAAMLQRELDERPVQVAGLAGTADASAKPKPMMVAPLPETDKSGSKRFRVLVEGERFRTIVAGHAVRNRPLCPASVYLECAAMALDLLIGHDGASVQNSFLDFEGLDIQAPLGVATENVEVVMKELGGSWWEFTLLSRDAAKKPERATLHAKGRISTSSPASKLVTMARLVDKQVQLLDANSRDAERMLSKRAYDLFSRVVSYDKFLEGIACITMSGTEAVATVQIPSGQPGVDESTVAAACDAVTLDNFIQVVGLLMNTSDTIGKSEVMVCTGVENSMIAKGCNMVDCRSWKVHASYTPTSPSQAIGDVFAFSAKDGSVAAAFTGCRFTKLDMARLEKLLDPVNGVSTAVKKPSSATSVEPVTPMDPDPALPSLTPDSGSGSPSDVDTPPLSESGDGPNLRQLLQTYTGVAASSILDGSVMAELGLDSLAATEMAEELRLADQGIDGQDLLTMTVKQLEQRLYGLSSRAGKALLGATQALMNGGISETIALPSAPPAKRKGKTKRGEPSAAPSGLQRKLTELIIETTGVAASAIKSSMTLEELGVDSLALTEILSALADAAPAEMHLDTDEIALQSTVGEILQLIGATDASSGDGDEQTQVVSAMTAPAPLVSDLPRMRTDPVSGLHACDAQFEQSARSRGFQRYWTDVAPKQDELVLAYILEAYRALGVDLNLLSEGEQVPRINHLPKHSRLVQRLWDILERHGVVVKGGGDGVFIRGKQSISAIPVSQQVYEELVRDHPAYAIEARLMALTGPKLAECLRGDADPIKLLFGSAAAAKTLEEYYGRSPMLSTLTSQLVAFIMGSAEGKQTQPTRLRILEVGAGTGGTTAELTARLATLNTSGNTRVEYTFTDVSSTMISKAKARFSDYAEWMSFERLDLEKALPSSSPLHGAFDIIIGTNCVHATSDRVSTVRRLRQMLHADGCLVLSEVTRLIDWYDLVFGLLDGWWLSPTYPLQPPSSWMSVFRDAGFPSSTFSHGSTEDANTQHLLIASNRPLSSPPVPSASSTPSPPLLSKHTLVYKTVADLPIHADVYLPPTPPTTPMPIALLIHGGGHMTLTRRAIRPAQVAHLLANNILPVSIDYRLCPELNILDGAMTDVRDALLWARHTLPSLDLLTSRNILVDPSRIVVVGWSTGGHLAMSTAWTIKEEGEKPKAVLCFYAPLDFGRGDVFPRGRPTTVRIPRKLERETVLDMDVSGVPLTGYEVQGAEDPELGWVKAGDVRSELLLSLFREEREFGLGLMLNGGGGGRGGKKVRDLVGVAPAEERVAAMCPTARLKRGEYKVPTFIIHGEQDEIALFESARGFYEELERRGTKAGFLAVKRGGHIHDLRLRPGMQKWDEQVAPGYQFVFDVLNS</sequence>
<dbReference type="SMART" id="SM00827">
    <property type="entry name" value="PKS_AT"/>
    <property type="match status" value="1"/>
</dbReference>
<dbReference type="Proteomes" id="UP001321760">
    <property type="component" value="Unassembled WGS sequence"/>
</dbReference>
<dbReference type="SUPFAM" id="SSF55048">
    <property type="entry name" value="Probable ACP-binding domain of malonyl-CoA ACP transacylase"/>
    <property type="match status" value="1"/>
</dbReference>
<dbReference type="PROSITE" id="PS52004">
    <property type="entry name" value="KS3_2"/>
    <property type="match status" value="1"/>
</dbReference>
<feature type="compositionally biased region" description="Polar residues" evidence="8">
    <location>
        <begin position="368"/>
        <end position="377"/>
    </location>
</feature>
<dbReference type="Gene3D" id="3.40.47.10">
    <property type="match status" value="1"/>
</dbReference>
<dbReference type="PROSITE" id="PS52019">
    <property type="entry name" value="PKS_MFAS_DH"/>
    <property type="match status" value="1"/>
</dbReference>
<dbReference type="InterPro" id="IPR014043">
    <property type="entry name" value="Acyl_transferase_dom"/>
</dbReference>
<dbReference type="PROSITE" id="PS50075">
    <property type="entry name" value="CARRIER"/>
    <property type="match status" value="1"/>
</dbReference>
<evidence type="ECO:0000313" key="13">
    <source>
        <dbReference type="Proteomes" id="UP001321760"/>
    </source>
</evidence>
<feature type="region of interest" description="C-terminal hotdog fold" evidence="7">
    <location>
        <begin position="1461"/>
        <end position="1617"/>
    </location>
</feature>
<dbReference type="InterPro" id="IPR036736">
    <property type="entry name" value="ACP-like_sf"/>
</dbReference>
<dbReference type="InterPro" id="IPR001227">
    <property type="entry name" value="Ac_transferase_dom_sf"/>
</dbReference>
<dbReference type="PROSITE" id="PS00012">
    <property type="entry name" value="PHOSPHOPANTETHEINE"/>
    <property type="match status" value="2"/>
</dbReference>
<dbReference type="GO" id="GO:0016787">
    <property type="term" value="F:hydrolase activity"/>
    <property type="evidence" value="ECO:0007669"/>
    <property type="project" value="InterPro"/>
</dbReference>
<evidence type="ECO:0000256" key="5">
    <source>
        <dbReference type="ARBA" id="ARBA00022679"/>
    </source>
</evidence>
<dbReference type="Gene3D" id="3.40.366.10">
    <property type="entry name" value="Malonyl-Coenzyme A Acyl Carrier Protein, domain 2"/>
    <property type="match status" value="2"/>
</dbReference>
<keyword evidence="5" id="KW-0808">Transferase</keyword>
<feature type="compositionally biased region" description="Low complexity" evidence="8">
    <location>
        <begin position="1651"/>
        <end position="1670"/>
    </location>
</feature>
<dbReference type="PANTHER" id="PTHR43775">
    <property type="entry name" value="FATTY ACID SYNTHASE"/>
    <property type="match status" value="1"/>
</dbReference>
<keyword evidence="3" id="KW-0597">Phosphoprotein</keyword>
<dbReference type="InterPro" id="IPR029063">
    <property type="entry name" value="SAM-dependent_MTases_sf"/>
</dbReference>
<dbReference type="Pfam" id="PF00550">
    <property type="entry name" value="PP-binding"/>
    <property type="match status" value="1"/>
</dbReference>
<organism evidence="12 13">
    <name type="scientific">Podospora aff. communis PSN243</name>
    <dbReference type="NCBI Taxonomy" id="3040156"/>
    <lineage>
        <taxon>Eukaryota</taxon>
        <taxon>Fungi</taxon>
        <taxon>Dikarya</taxon>
        <taxon>Ascomycota</taxon>
        <taxon>Pezizomycotina</taxon>
        <taxon>Sordariomycetes</taxon>
        <taxon>Sordariomycetidae</taxon>
        <taxon>Sordariales</taxon>
        <taxon>Podosporaceae</taxon>
        <taxon>Podospora</taxon>
    </lineage>
</organism>
<dbReference type="InterPro" id="IPR042104">
    <property type="entry name" value="PKS_dehydratase_sf"/>
</dbReference>
<dbReference type="Pfam" id="PF08242">
    <property type="entry name" value="Methyltransf_12"/>
    <property type="match status" value="1"/>
</dbReference>
<dbReference type="GO" id="GO:0004312">
    <property type="term" value="F:fatty acid synthase activity"/>
    <property type="evidence" value="ECO:0007669"/>
    <property type="project" value="TreeGrafter"/>
</dbReference>
<keyword evidence="2" id="KW-0596">Phosphopantetheine</keyword>